<feature type="domain" description="C2" evidence="2">
    <location>
        <begin position="1"/>
        <end position="107"/>
    </location>
</feature>
<dbReference type="GO" id="GO:0065002">
    <property type="term" value="P:intracellular protein transmembrane transport"/>
    <property type="evidence" value="ECO:0007669"/>
    <property type="project" value="TreeGrafter"/>
</dbReference>
<dbReference type="PANTHER" id="PTHR37412:SF2">
    <property type="entry name" value="C2 DOMAIN-CONTAINING PROTEIN 5"/>
    <property type="match status" value="1"/>
</dbReference>
<dbReference type="Proteomes" id="UP001515480">
    <property type="component" value="Unassembled WGS sequence"/>
</dbReference>
<keyword evidence="4" id="KW-1185">Reference proteome</keyword>
<feature type="region of interest" description="Disordered" evidence="1">
    <location>
        <begin position="256"/>
        <end position="380"/>
    </location>
</feature>
<feature type="compositionally biased region" description="Pro residues" evidence="1">
    <location>
        <begin position="356"/>
        <end position="375"/>
    </location>
</feature>
<dbReference type="GO" id="GO:0010828">
    <property type="term" value="P:positive regulation of D-glucose transmembrane transport"/>
    <property type="evidence" value="ECO:0007669"/>
    <property type="project" value="TreeGrafter"/>
</dbReference>
<dbReference type="InterPro" id="IPR035892">
    <property type="entry name" value="C2_domain_sf"/>
</dbReference>
<feature type="region of interest" description="Disordered" evidence="1">
    <location>
        <begin position="756"/>
        <end position="787"/>
    </location>
</feature>
<evidence type="ECO:0000313" key="4">
    <source>
        <dbReference type="Proteomes" id="UP001515480"/>
    </source>
</evidence>
<reference evidence="3 4" key="1">
    <citation type="journal article" date="2024" name="Science">
        <title>Giant polyketide synthase enzymes in the biosynthesis of giant marine polyether toxins.</title>
        <authorList>
            <person name="Fallon T.R."/>
            <person name="Shende V.V."/>
            <person name="Wierzbicki I.H."/>
            <person name="Pendleton A.L."/>
            <person name="Watervoot N.F."/>
            <person name="Auber R.P."/>
            <person name="Gonzalez D.J."/>
            <person name="Wisecaver J.H."/>
            <person name="Moore B.S."/>
        </authorList>
    </citation>
    <scope>NUCLEOTIDE SEQUENCE [LARGE SCALE GENOMIC DNA]</scope>
    <source>
        <strain evidence="3 4">12B1</strain>
    </source>
</reference>
<dbReference type="SUPFAM" id="SSF49562">
    <property type="entry name" value="C2 domain (Calcium/lipid-binding domain, CaLB)"/>
    <property type="match status" value="1"/>
</dbReference>
<dbReference type="InterPro" id="IPR057815">
    <property type="entry name" value="C2CD5_C"/>
</dbReference>
<dbReference type="GO" id="GO:0005886">
    <property type="term" value="C:plasma membrane"/>
    <property type="evidence" value="ECO:0007669"/>
    <property type="project" value="TreeGrafter"/>
</dbReference>
<dbReference type="Pfam" id="PF23128">
    <property type="entry name" value="YbjQ_4"/>
    <property type="match status" value="1"/>
</dbReference>
<dbReference type="InterPro" id="IPR038983">
    <property type="entry name" value="C2CD5"/>
</dbReference>
<dbReference type="Pfam" id="PF00168">
    <property type="entry name" value="C2"/>
    <property type="match status" value="1"/>
</dbReference>
<dbReference type="GO" id="GO:0072659">
    <property type="term" value="P:protein localization to plasma membrane"/>
    <property type="evidence" value="ECO:0007669"/>
    <property type="project" value="TreeGrafter"/>
</dbReference>
<protein>
    <recommendedName>
        <fullName evidence="2">C2 domain-containing protein</fullName>
    </recommendedName>
</protein>
<dbReference type="InterPro" id="IPR056431">
    <property type="entry name" value="C2CD5_YbjQ-rel_dom"/>
</dbReference>
<dbReference type="PANTHER" id="PTHR37412">
    <property type="entry name" value="C2 DOMAIN-CONTAINING PROTEIN 5"/>
    <property type="match status" value="1"/>
</dbReference>
<dbReference type="GO" id="GO:0005509">
    <property type="term" value="F:calcium ion binding"/>
    <property type="evidence" value="ECO:0007669"/>
    <property type="project" value="TreeGrafter"/>
</dbReference>
<feature type="compositionally biased region" description="Pro residues" evidence="1">
    <location>
        <begin position="314"/>
        <end position="323"/>
    </location>
</feature>
<dbReference type="PROSITE" id="PS50004">
    <property type="entry name" value="C2"/>
    <property type="match status" value="1"/>
</dbReference>
<evidence type="ECO:0000259" key="2">
    <source>
        <dbReference type="PROSITE" id="PS50004"/>
    </source>
</evidence>
<dbReference type="Pfam" id="PF23025">
    <property type="entry name" value="YbjQ_2"/>
    <property type="match status" value="3"/>
</dbReference>
<dbReference type="EMBL" id="JBGBPQ010000020">
    <property type="protein sequence ID" value="KAL1504008.1"/>
    <property type="molecule type" value="Genomic_DNA"/>
</dbReference>
<organism evidence="3 4">
    <name type="scientific">Prymnesium parvum</name>
    <name type="common">Toxic golden alga</name>
    <dbReference type="NCBI Taxonomy" id="97485"/>
    <lineage>
        <taxon>Eukaryota</taxon>
        <taxon>Haptista</taxon>
        <taxon>Haptophyta</taxon>
        <taxon>Prymnesiophyceae</taxon>
        <taxon>Prymnesiales</taxon>
        <taxon>Prymnesiaceae</taxon>
        <taxon>Prymnesium</taxon>
    </lineage>
</organism>
<dbReference type="InterPro" id="IPR000008">
    <property type="entry name" value="C2_dom"/>
</dbReference>
<dbReference type="GO" id="GO:0031340">
    <property type="term" value="P:positive regulation of vesicle fusion"/>
    <property type="evidence" value="ECO:0007669"/>
    <property type="project" value="TreeGrafter"/>
</dbReference>
<comment type="caution">
    <text evidence="3">The sequence shown here is derived from an EMBL/GenBank/DDBJ whole genome shotgun (WGS) entry which is preliminary data.</text>
</comment>
<dbReference type="AlphaFoldDB" id="A0AB34IS61"/>
<sequence length="1043" mass="113243">MPAAIKIRVLEARGLPIMDRATELTDAYVEVVHERQSARTAVARRTLNPQWHQDFRFEIADDCDLQDHPLVLTCWDKDLMSADDEIGAVSLDLNPLLHPSQQLGREVQQLHGWFPLYDTLHGVRGELAVSVKMDFIGDQNPFKESGAGVTFYSMPCVPPGVELVSLVGLVEELVVVDDPEYHWLDPIRTARLSNERRQQLLYELSGKIRRQMGRKVLKVGGNAVLGFDLSFDLEGEDSAVIVARGLGTSVKLELEGGAPPHWSPRSPGSAGAHDYGRSPPPLLLSQPNALPKMGKIRSISGPLPTRGRLGRPIVSPPPPPPLPIVERFHSEPLGADSPPPPPPIASGSDSSLGGGAPPPPPPAEPPSPASPPSPLPHQLCGTTCVTPASFASSSSTLPALGLAPPPPPCAAHVPLKNVSKLGGSGGLYLANEARGRAVRFDVHEEQPIKPRRRARATIEQVALLTLAAMPAHAMVRVAGVVSARSVKLVGASKNLKSAQPLRDTWWSEIREEMRAHARSLACSSIVGYTEYTSYHDELCVLSAVGTAAVLTLPDDLRPSRGRDAAADPFDVNSYRQPPPCTIAHTPYPRTEPAFPMRIGTCRLCGRKYVPELLLATIDCPSDLPCVGEATVIQARVCRTKKSANGEAHATAISQALPFLDYDLHRQLMYKLRIHAKNAAFGLRMHISVGDTLIIATAEATAVCLTCLPVTTALRIRRNLEVLDEEDEHLVRLQQNVEERSLQNVALHHQMLSVAADTPPQSEAEGAVEAKGTPGADEGSSSDSEYEGTAEGADAFIVEIDDEMDEDMIAVLLDPPLPRQLPLFASEAELRKTLQDRWTQQHTLELLRRFALDISSIQPKQLNQQFARLFHELESTIAFKLRKQSPAGVFKLSTVVSQPTDTEVELRLTALVLQSAQPGETLPTKQTVDDVNDGVEVTLTPLSFVAGCTIEAMLGSLSLHLIKETWTLREEGGVGNFCHAFIAEAHTIARAHIRARGGNASLKYQFTQFKLTHNPARNHAYVLCSIVGDAALLVLNYPASPREA</sequence>
<dbReference type="GO" id="GO:0005544">
    <property type="term" value="F:calcium-dependent phospholipid binding"/>
    <property type="evidence" value="ECO:0007669"/>
    <property type="project" value="InterPro"/>
</dbReference>
<name>A0AB34IS61_PRYPA</name>
<evidence type="ECO:0000256" key="1">
    <source>
        <dbReference type="SAM" id="MobiDB-lite"/>
    </source>
</evidence>
<dbReference type="InterPro" id="IPR056430">
    <property type="entry name" value="C2CD5_YbjQ-like_dom"/>
</dbReference>
<dbReference type="SMART" id="SM00239">
    <property type="entry name" value="C2"/>
    <property type="match status" value="1"/>
</dbReference>
<dbReference type="Gene3D" id="2.60.40.150">
    <property type="entry name" value="C2 domain"/>
    <property type="match status" value="1"/>
</dbReference>
<accession>A0AB34IS61</accession>
<dbReference type="GO" id="GO:0090314">
    <property type="term" value="P:positive regulation of protein targeting to membrane"/>
    <property type="evidence" value="ECO:0007669"/>
    <property type="project" value="TreeGrafter"/>
</dbReference>
<gene>
    <name evidence="3" type="ORF">AB1Y20_010423</name>
</gene>
<dbReference type="Pfam" id="PF23028">
    <property type="entry name" value="YbjQ_3"/>
    <property type="match status" value="1"/>
</dbReference>
<proteinExistence type="predicted"/>
<evidence type="ECO:0000313" key="3">
    <source>
        <dbReference type="EMBL" id="KAL1504008.1"/>
    </source>
</evidence>